<keyword evidence="6 10" id="KW-0479">Metal-binding</keyword>
<evidence type="ECO:0000256" key="5">
    <source>
        <dbReference type="ARBA" id="ARBA00022617"/>
    </source>
</evidence>
<evidence type="ECO:0000256" key="4">
    <source>
        <dbReference type="ARBA" id="ARBA00022448"/>
    </source>
</evidence>
<dbReference type="PRINTS" id="PR00605">
    <property type="entry name" value="CYTCHROMECIC"/>
</dbReference>
<keyword evidence="8 10" id="KW-0408">Iron</keyword>
<reference evidence="13 14" key="1">
    <citation type="journal article" date="2007" name="PLoS Genet.">
        <title>Patterns and implications of gene gain and loss in the evolution of Prochlorococcus.</title>
        <authorList>
            <person name="Kettler G.C."/>
            <person name="Martiny A.C."/>
            <person name="Huang K."/>
            <person name="Zucker J."/>
            <person name="Coleman M.L."/>
            <person name="Rodrigue S."/>
            <person name="Chen F."/>
            <person name="Lapidus A."/>
            <person name="Ferriera S."/>
            <person name="Johnson J."/>
            <person name="Steglich C."/>
            <person name="Church G.M."/>
            <person name="Richardson P."/>
            <person name="Chisholm S.W."/>
        </authorList>
    </citation>
    <scope>NUCLEOTIDE SEQUENCE [LARGE SCALE GENOMIC DNA]</scope>
    <source>
        <strain evidence="13 14">MIT 9303</strain>
    </source>
</reference>
<evidence type="ECO:0000259" key="12">
    <source>
        <dbReference type="PROSITE" id="PS51007"/>
    </source>
</evidence>
<evidence type="ECO:0000256" key="11">
    <source>
        <dbReference type="SAM" id="SignalP"/>
    </source>
</evidence>
<dbReference type="SUPFAM" id="SSF46626">
    <property type="entry name" value="Cytochrome c"/>
    <property type="match status" value="1"/>
</dbReference>
<dbReference type="KEGG" id="pmf:P9303_17581"/>
<evidence type="ECO:0000256" key="10">
    <source>
        <dbReference type="PROSITE-ProRule" id="PRU00433"/>
    </source>
</evidence>
<evidence type="ECO:0000313" key="13">
    <source>
        <dbReference type="EMBL" id="ABM78500.1"/>
    </source>
</evidence>
<feature type="domain" description="Cytochrome c" evidence="12">
    <location>
        <begin position="27"/>
        <end position="111"/>
    </location>
</feature>
<keyword evidence="4" id="KW-0813">Transport</keyword>
<dbReference type="EMBL" id="CP000554">
    <property type="protein sequence ID" value="ABM78500.1"/>
    <property type="molecule type" value="Genomic_DNA"/>
</dbReference>
<dbReference type="InterPro" id="IPR036909">
    <property type="entry name" value="Cyt_c-like_dom_sf"/>
</dbReference>
<proteinExistence type="inferred from homology"/>
<dbReference type="PROSITE" id="PS51007">
    <property type="entry name" value="CYTC"/>
    <property type="match status" value="1"/>
</dbReference>
<keyword evidence="11" id="KW-0732">Signal</keyword>
<evidence type="ECO:0000256" key="3">
    <source>
        <dbReference type="ARBA" id="ARBA00009650"/>
    </source>
</evidence>
<protein>
    <submittedName>
        <fullName evidence="13">Cytochrome c, class IC:Cytochrome c, class I</fullName>
    </submittedName>
</protein>
<evidence type="ECO:0000313" key="14">
    <source>
        <dbReference type="Proteomes" id="UP000002274"/>
    </source>
</evidence>
<dbReference type="InterPro" id="IPR009056">
    <property type="entry name" value="Cyt_c-like_dom"/>
</dbReference>
<dbReference type="GO" id="GO:0005506">
    <property type="term" value="F:iron ion binding"/>
    <property type="evidence" value="ECO:0007669"/>
    <property type="project" value="InterPro"/>
</dbReference>
<dbReference type="PANTHER" id="PTHR34688:SF2">
    <property type="entry name" value="CYTOCHROME C6, CHLOROPLASTIC"/>
    <property type="match status" value="1"/>
</dbReference>
<name>A2CAJ0_PROM3</name>
<dbReference type="STRING" id="59922.P9303_17581"/>
<dbReference type="GO" id="GO:0031979">
    <property type="term" value="C:plasma membrane-derived thylakoid lumen"/>
    <property type="evidence" value="ECO:0007669"/>
    <property type="project" value="UniProtKB-SubCell"/>
</dbReference>
<dbReference type="GO" id="GO:0020037">
    <property type="term" value="F:heme binding"/>
    <property type="evidence" value="ECO:0007669"/>
    <property type="project" value="InterPro"/>
</dbReference>
<dbReference type="GO" id="GO:0009055">
    <property type="term" value="F:electron transfer activity"/>
    <property type="evidence" value="ECO:0007669"/>
    <property type="project" value="InterPro"/>
</dbReference>
<sequence>MLLMRRLLSALLAITVCFAAPSWVMAADSAHGGQVFSSTCAACHAGGGNIVDPAKTLQKAALEATLSNYGSGHEEAIVAQVTNGKGGMPSFADVLSAADIADVAAYVEAQASSGW</sequence>
<keyword evidence="7" id="KW-0249">Electron transport</keyword>
<organism evidence="13 14">
    <name type="scientific">Prochlorococcus marinus (strain MIT 9303)</name>
    <dbReference type="NCBI Taxonomy" id="59922"/>
    <lineage>
        <taxon>Bacteria</taxon>
        <taxon>Bacillati</taxon>
        <taxon>Cyanobacteriota</taxon>
        <taxon>Cyanophyceae</taxon>
        <taxon>Synechococcales</taxon>
        <taxon>Prochlorococcaceae</taxon>
        <taxon>Prochlorococcus</taxon>
    </lineage>
</organism>
<gene>
    <name evidence="13" type="primary">petJ</name>
    <name evidence="13" type="ordered locus">P9303_17581</name>
</gene>
<feature type="chain" id="PRO_5002642988" evidence="11">
    <location>
        <begin position="27"/>
        <end position="115"/>
    </location>
</feature>
<dbReference type="Proteomes" id="UP000002274">
    <property type="component" value="Chromosome"/>
</dbReference>
<dbReference type="InterPro" id="IPR008168">
    <property type="entry name" value="Cyt_C_IC"/>
</dbReference>
<feature type="signal peptide" evidence="11">
    <location>
        <begin position="1"/>
        <end position="26"/>
    </location>
</feature>
<dbReference type="Pfam" id="PF13442">
    <property type="entry name" value="Cytochrome_CBB3"/>
    <property type="match status" value="1"/>
</dbReference>
<evidence type="ECO:0000256" key="7">
    <source>
        <dbReference type="ARBA" id="ARBA00022982"/>
    </source>
</evidence>
<evidence type="ECO:0000256" key="2">
    <source>
        <dbReference type="ARBA" id="ARBA00004518"/>
    </source>
</evidence>
<accession>A2CAJ0</accession>
<evidence type="ECO:0000256" key="1">
    <source>
        <dbReference type="ARBA" id="ARBA00002347"/>
    </source>
</evidence>
<comment type="subcellular location">
    <subcellularLocation>
        <location evidence="2">Cellular thylakoid lumen</location>
    </subcellularLocation>
</comment>
<comment type="function">
    <text evidence="1">Functions as an electron carrier between membrane-bound cytochrome b6-f and photosystem I in oxygenic photosynthesis.</text>
</comment>
<evidence type="ECO:0000256" key="8">
    <source>
        <dbReference type="ARBA" id="ARBA00023004"/>
    </source>
</evidence>
<dbReference type="HOGENOM" id="CLU_101159_1_0_3"/>
<dbReference type="AlphaFoldDB" id="A2CAJ0"/>
<dbReference type="Gene3D" id="1.10.760.10">
    <property type="entry name" value="Cytochrome c-like domain"/>
    <property type="match status" value="1"/>
</dbReference>
<dbReference type="InterPro" id="IPR023655">
    <property type="entry name" value="Cyt_C6"/>
</dbReference>
<keyword evidence="5 10" id="KW-0349">Heme</keyword>
<evidence type="ECO:0000256" key="9">
    <source>
        <dbReference type="ARBA" id="ARBA00023078"/>
    </source>
</evidence>
<keyword evidence="9" id="KW-0793">Thylakoid</keyword>
<evidence type="ECO:0000256" key="6">
    <source>
        <dbReference type="ARBA" id="ARBA00022723"/>
    </source>
</evidence>
<comment type="similarity">
    <text evidence="3">Belongs to the cytochrome c family. PetJ subfamily.</text>
</comment>
<dbReference type="PANTHER" id="PTHR34688">
    <property type="entry name" value="CYTOCHROME C6, CHLOROPLASTIC"/>
    <property type="match status" value="1"/>
</dbReference>